<evidence type="ECO:0000313" key="1">
    <source>
        <dbReference type="EMBL" id="KAK7532166.1"/>
    </source>
</evidence>
<dbReference type="Proteomes" id="UP001360953">
    <property type="component" value="Unassembled WGS sequence"/>
</dbReference>
<sequence length="305" mass="33575">MSSLLPRQIPFLVNPSSPQLFFDSMAGATILLSHLLPAEAVELGRLVIHLEYPEQEFFQSEDASLSPAGILTQRLDNFQQTLEQSTHSGVESYLSNLLSGARNKQRASRINLSSAACITRQLQNSSQYLERLCATRLGQFWLERAIRTSQDVFLVTGIKTVFDASVENEASHSSGLEAKVQAPLTMAATATGVPVPIDGMLDIGARANRSKMQSNSTSFTAPGEQIFAVQYRKLRFARFSTRKVENARLEGGNRWKMYLGGRGDEDEDSEEIVSVEVDAGLEDGFDSTLYESGTFGGESFIYPEV</sequence>
<keyword evidence="2" id="KW-1185">Reference proteome</keyword>
<comment type="caution">
    <text evidence="1">The sequence shown here is derived from an EMBL/GenBank/DDBJ whole genome shotgun (WGS) entry which is preliminary data.</text>
</comment>
<accession>A0ABR1LA89</accession>
<dbReference type="GeneID" id="92036238"/>
<evidence type="ECO:0000313" key="2">
    <source>
        <dbReference type="Proteomes" id="UP001360953"/>
    </source>
</evidence>
<evidence type="ECO:0008006" key="3">
    <source>
        <dbReference type="Google" id="ProtNLM"/>
    </source>
</evidence>
<dbReference type="EMBL" id="JBBPEH010000011">
    <property type="protein sequence ID" value="KAK7532166.1"/>
    <property type="molecule type" value="Genomic_DNA"/>
</dbReference>
<organism evidence="1 2">
    <name type="scientific">Phyllosticta citribraziliensis</name>
    <dbReference type="NCBI Taxonomy" id="989973"/>
    <lineage>
        <taxon>Eukaryota</taxon>
        <taxon>Fungi</taxon>
        <taxon>Dikarya</taxon>
        <taxon>Ascomycota</taxon>
        <taxon>Pezizomycotina</taxon>
        <taxon>Dothideomycetes</taxon>
        <taxon>Dothideomycetes incertae sedis</taxon>
        <taxon>Botryosphaeriales</taxon>
        <taxon>Phyllostictaceae</taxon>
        <taxon>Phyllosticta</taxon>
    </lineage>
</organism>
<protein>
    <recommendedName>
        <fullName evidence="3">Anaphase-promoting complex subunit 4</fullName>
    </recommendedName>
</protein>
<name>A0ABR1LA89_9PEZI</name>
<gene>
    <name evidence="1" type="ORF">J3D65DRAFT_670793</name>
</gene>
<reference evidence="1 2" key="1">
    <citation type="submission" date="2024-04" db="EMBL/GenBank/DDBJ databases">
        <title>Phyllosticta paracitricarpa is synonymous to the EU quarantine fungus P. citricarpa based on phylogenomic analyses.</title>
        <authorList>
            <consortium name="Lawrence Berkeley National Laboratory"/>
            <person name="Van ingen-buijs V.A."/>
            <person name="Van westerhoven A.C."/>
            <person name="Haridas S."/>
            <person name="Skiadas P."/>
            <person name="Martin F."/>
            <person name="Groenewald J.Z."/>
            <person name="Crous P.W."/>
            <person name="Seidl M.F."/>
        </authorList>
    </citation>
    <scope>NUCLEOTIDE SEQUENCE [LARGE SCALE GENOMIC DNA]</scope>
    <source>
        <strain evidence="1 2">CPC 17464</strain>
    </source>
</reference>
<dbReference type="RefSeq" id="XP_066651834.1">
    <property type="nucleotide sequence ID" value="XM_066803332.1"/>
</dbReference>
<proteinExistence type="predicted"/>